<dbReference type="AlphaFoldDB" id="A0A1I0S925"/>
<dbReference type="OrthoDB" id="1491902at2"/>
<dbReference type="GO" id="GO:0003677">
    <property type="term" value="F:DNA binding"/>
    <property type="evidence" value="ECO:0007669"/>
    <property type="project" value="UniProtKB-KW"/>
</dbReference>
<name>A0A1I0S925_9BACT</name>
<evidence type="ECO:0000313" key="9">
    <source>
        <dbReference type="Proteomes" id="UP000199310"/>
    </source>
</evidence>
<evidence type="ECO:0000313" key="8">
    <source>
        <dbReference type="EMBL" id="SEW52627.1"/>
    </source>
</evidence>
<evidence type="ECO:0000256" key="3">
    <source>
        <dbReference type="ARBA" id="ARBA00023082"/>
    </source>
</evidence>
<sequence length="177" mass="20988">MEDFTQLITECALNNRLSQEKLYYKLYPALFLLCRKFFPDNNDALEALNDGMLLVFKNIGKFNADKGAFFNWAYTIVRNAALDKLRLQKWPEHRELDNYLPETKEALWGKLDWKDIYKLLDYLPPATRSVCTLFYLEDFSIKDISEQLQLSQGTVKWHLSETRARLKPVFKAHYQHK</sequence>
<dbReference type="RefSeq" id="WP_089899251.1">
    <property type="nucleotide sequence ID" value="NZ_FOJG01000002.1"/>
</dbReference>
<proteinExistence type="inferred from homology"/>
<gene>
    <name evidence="8" type="ORF">SAMN04488122_4983</name>
</gene>
<dbReference type="SUPFAM" id="SSF88659">
    <property type="entry name" value="Sigma3 and sigma4 domains of RNA polymerase sigma factors"/>
    <property type="match status" value="1"/>
</dbReference>
<keyword evidence="5" id="KW-0804">Transcription</keyword>
<dbReference type="Proteomes" id="UP000199310">
    <property type="component" value="Unassembled WGS sequence"/>
</dbReference>
<evidence type="ECO:0000256" key="1">
    <source>
        <dbReference type="ARBA" id="ARBA00010641"/>
    </source>
</evidence>
<evidence type="ECO:0000256" key="5">
    <source>
        <dbReference type="ARBA" id="ARBA00023163"/>
    </source>
</evidence>
<dbReference type="InterPro" id="IPR036388">
    <property type="entry name" value="WH-like_DNA-bd_sf"/>
</dbReference>
<dbReference type="NCBIfam" id="TIGR02937">
    <property type="entry name" value="sigma70-ECF"/>
    <property type="match status" value="1"/>
</dbReference>
<dbReference type="GO" id="GO:0016987">
    <property type="term" value="F:sigma factor activity"/>
    <property type="evidence" value="ECO:0007669"/>
    <property type="project" value="UniProtKB-KW"/>
</dbReference>
<dbReference type="InterPro" id="IPR013324">
    <property type="entry name" value="RNA_pol_sigma_r3/r4-like"/>
</dbReference>
<feature type="domain" description="RNA polymerase sigma factor 70 region 4 type 2" evidence="7">
    <location>
        <begin position="115"/>
        <end position="166"/>
    </location>
</feature>
<keyword evidence="4" id="KW-0238">DNA-binding</keyword>
<dbReference type="InterPro" id="IPR013325">
    <property type="entry name" value="RNA_pol_sigma_r2"/>
</dbReference>
<dbReference type="InterPro" id="IPR039425">
    <property type="entry name" value="RNA_pol_sigma-70-like"/>
</dbReference>
<dbReference type="STRING" id="29529.SAMN04488122_4983"/>
<reference evidence="9" key="1">
    <citation type="submission" date="2016-10" db="EMBL/GenBank/DDBJ databases">
        <authorList>
            <person name="Varghese N."/>
            <person name="Submissions S."/>
        </authorList>
    </citation>
    <scope>NUCLEOTIDE SEQUENCE [LARGE SCALE GENOMIC DNA]</scope>
    <source>
        <strain evidence="9">DSM 3695</strain>
    </source>
</reference>
<dbReference type="InterPro" id="IPR014284">
    <property type="entry name" value="RNA_pol_sigma-70_dom"/>
</dbReference>
<dbReference type="Pfam" id="PF04542">
    <property type="entry name" value="Sigma70_r2"/>
    <property type="match status" value="1"/>
</dbReference>
<evidence type="ECO:0000259" key="6">
    <source>
        <dbReference type="Pfam" id="PF04542"/>
    </source>
</evidence>
<keyword evidence="2" id="KW-0805">Transcription regulation</keyword>
<evidence type="ECO:0000256" key="2">
    <source>
        <dbReference type="ARBA" id="ARBA00023015"/>
    </source>
</evidence>
<accession>A0A1I0S925</accession>
<protein>
    <submittedName>
        <fullName evidence="8">RNA polymerase sigma-70 factor, ECF subfamily</fullName>
    </submittedName>
</protein>
<dbReference type="GO" id="GO:0006352">
    <property type="term" value="P:DNA-templated transcription initiation"/>
    <property type="evidence" value="ECO:0007669"/>
    <property type="project" value="InterPro"/>
</dbReference>
<dbReference type="PANTHER" id="PTHR43133">
    <property type="entry name" value="RNA POLYMERASE ECF-TYPE SIGMA FACTO"/>
    <property type="match status" value="1"/>
</dbReference>
<feature type="domain" description="RNA polymerase sigma-70 region 2" evidence="6">
    <location>
        <begin position="23"/>
        <end position="90"/>
    </location>
</feature>
<evidence type="ECO:0000256" key="4">
    <source>
        <dbReference type="ARBA" id="ARBA00023125"/>
    </source>
</evidence>
<dbReference type="InterPro" id="IPR007627">
    <property type="entry name" value="RNA_pol_sigma70_r2"/>
</dbReference>
<dbReference type="Gene3D" id="1.10.10.10">
    <property type="entry name" value="Winged helix-like DNA-binding domain superfamily/Winged helix DNA-binding domain"/>
    <property type="match status" value="1"/>
</dbReference>
<evidence type="ECO:0000259" key="7">
    <source>
        <dbReference type="Pfam" id="PF08281"/>
    </source>
</evidence>
<organism evidence="8 9">
    <name type="scientific">Chitinophaga arvensicola</name>
    <dbReference type="NCBI Taxonomy" id="29529"/>
    <lineage>
        <taxon>Bacteria</taxon>
        <taxon>Pseudomonadati</taxon>
        <taxon>Bacteroidota</taxon>
        <taxon>Chitinophagia</taxon>
        <taxon>Chitinophagales</taxon>
        <taxon>Chitinophagaceae</taxon>
        <taxon>Chitinophaga</taxon>
    </lineage>
</organism>
<comment type="similarity">
    <text evidence="1">Belongs to the sigma-70 factor family. ECF subfamily.</text>
</comment>
<dbReference type="PANTHER" id="PTHR43133:SF8">
    <property type="entry name" value="RNA POLYMERASE SIGMA FACTOR HI_1459-RELATED"/>
    <property type="match status" value="1"/>
</dbReference>
<dbReference type="Gene3D" id="1.10.1740.10">
    <property type="match status" value="1"/>
</dbReference>
<dbReference type="SUPFAM" id="SSF88946">
    <property type="entry name" value="Sigma2 domain of RNA polymerase sigma factors"/>
    <property type="match status" value="1"/>
</dbReference>
<keyword evidence="9" id="KW-1185">Reference proteome</keyword>
<dbReference type="EMBL" id="FOJG01000002">
    <property type="protein sequence ID" value="SEW52627.1"/>
    <property type="molecule type" value="Genomic_DNA"/>
</dbReference>
<keyword evidence="3" id="KW-0731">Sigma factor</keyword>
<dbReference type="Pfam" id="PF08281">
    <property type="entry name" value="Sigma70_r4_2"/>
    <property type="match status" value="1"/>
</dbReference>
<dbReference type="InterPro" id="IPR013249">
    <property type="entry name" value="RNA_pol_sigma70_r4_t2"/>
</dbReference>